<protein>
    <submittedName>
        <fullName evidence="2">Serine/threonine protein phosphatase</fullName>
    </submittedName>
</protein>
<dbReference type="GO" id="GO:0016791">
    <property type="term" value="F:phosphatase activity"/>
    <property type="evidence" value="ECO:0007669"/>
    <property type="project" value="TreeGrafter"/>
</dbReference>
<name>B0C4K2_ACAM1</name>
<dbReference type="AlphaFoldDB" id="B0C4K2"/>
<dbReference type="HOGENOM" id="CLU_023125_4_2_3"/>
<dbReference type="EMBL" id="CP000828">
    <property type="protein sequence ID" value="ABW29885.1"/>
    <property type="molecule type" value="Genomic_DNA"/>
</dbReference>
<accession>B0C4K2</accession>
<dbReference type="STRING" id="329726.AM1_4914"/>
<dbReference type="GO" id="GO:0110154">
    <property type="term" value="P:RNA decapping"/>
    <property type="evidence" value="ECO:0007669"/>
    <property type="project" value="TreeGrafter"/>
</dbReference>
<sequence>MSAQQLRRFVIGDIHGHYQGLLDLVSLLEIGESDQIYFLGDLIDRGPDSSKVVDFVREQSYTCLLGNHEQLMVAALANLSPNSSVLQMWLQAGGRETLQSYSSKQHLWEHLSWIKTLPNHLDLGDYWLVHAGINPDLPLERQTAQEFCWIRREFHNMPQPYFPDRMIITGHTMTFTFSGVEPGQIVQGAGWLGIDTGAYHPGSGWLTALELSSSTVYQINVHSNVSRVKPLADVLVSLPHGQDTLSMPMSS</sequence>
<dbReference type="InterPro" id="IPR029052">
    <property type="entry name" value="Metallo-depent_PP-like"/>
</dbReference>
<dbReference type="InterPro" id="IPR004843">
    <property type="entry name" value="Calcineurin-like_PHP"/>
</dbReference>
<feature type="domain" description="Calcineurin-like phosphoesterase" evidence="1">
    <location>
        <begin position="9"/>
        <end position="140"/>
    </location>
</feature>
<proteinExistence type="predicted"/>
<dbReference type="GO" id="GO:0005737">
    <property type="term" value="C:cytoplasm"/>
    <property type="evidence" value="ECO:0007669"/>
    <property type="project" value="TreeGrafter"/>
</dbReference>
<dbReference type="OrthoDB" id="384253at2"/>
<dbReference type="GO" id="GO:0008803">
    <property type="term" value="F:bis(5'-nucleosyl)-tetraphosphatase (symmetrical) activity"/>
    <property type="evidence" value="ECO:0007669"/>
    <property type="project" value="TreeGrafter"/>
</dbReference>
<evidence type="ECO:0000313" key="3">
    <source>
        <dbReference type="Proteomes" id="UP000000268"/>
    </source>
</evidence>
<dbReference type="CDD" id="cd00144">
    <property type="entry name" value="MPP_PPP_family"/>
    <property type="match status" value="1"/>
</dbReference>
<dbReference type="Pfam" id="PF00149">
    <property type="entry name" value="Metallophos"/>
    <property type="match status" value="1"/>
</dbReference>
<evidence type="ECO:0000313" key="2">
    <source>
        <dbReference type="EMBL" id="ABW29885.1"/>
    </source>
</evidence>
<keyword evidence="3" id="KW-1185">Reference proteome</keyword>
<gene>
    <name evidence="2" type="ordered locus">AM1_4914</name>
</gene>
<dbReference type="PANTHER" id="PTHR42850:SF4">
    <property type="entry name" value="ZINC-DEPENDENT ENDOPOLYPHOSPHATASE"/>
    <property type="match status" value="1"/>
</dbReference>
<dbReference type="KEGG" id="amr:AM1_4914"/>
<dbReference type="Gene3D" id="3.60.21.10">
    <property type="match status" value="1"/>
</dbReference>
<dbReference type="SUPFAM" id="SSF56300">
    <property type="entry name" value="Metallo-dependent phosphatases"/>
    <property type="match status" value="1"/>
</dbReference>
<dbReference type="InterPro" id="IPR050126">
    <property type="entry name" value="Ap4A_hydrolase"/>
</dbReference>
<reference evidence="2 3" key="1">
    <citation type="journal article" date="2008" name="Proc. Natl. Acad. Sci. U.S.A.">
        <title>Niche adaptation and genome expansion in the chlorophyll d-producing cyanobacterium Acaryochloris marina.</title>
        <authorList>
            <person name="Swingley W.D."/>
            <person name="Chen M."/>
            <person name="Cheung P.C."/>
            <person name="Conrad A.L."/>
            <person name="Dejesa L.C."/>
            <person name="Hao J."/>
            <person name="Honchak B.M."/>
            <person name="Karbach L.E."/>
            <person name="Kurdoglu A."/>
            <person name="Lahiri S."/>
            <person name="Mastrian S.D."/>
            <person name="Miyashita H."/>
            <person name="Page L."/>
            <person name="Ramakrishna P."/>
            <person name="Satoh S."/>
            <person name="Sattley W.M."/>
            <person name="Shimada Y."/>
            <person name="Taylor H.L."/>
            <person name="Tomo T."/>
            <person name="Tsuchiya T."/>
            <person name="Wang Z.T."/>
            <person name="Raymond J."/>
            <person name="Mimuro M."/>
            <person name="Blankenship R.E."/>
            <person name="Touchman J.W."/>
        </authorList>
    </citation>
    <scope>NUCLEOTIDE SEQUENCE [LARGE SCALE GENOMIC DNA]</scope>
    <source>
        <strain evidence="3">MBIC 11017</strain>
    </source>
</reference>
<dbReference type="eggNOG" id="COG0639">
    <property type="taxonomic scope" value="Bacteria"/>
</dbReference>
<organism evidence="2 3">
    <name type="scientific">Acaryochloris marina (strain MBIC 11017)</name>
    <dbReference type="NCBI Taxonomy" id="329726"/>
    <lineage>
        <taxon>Bacteria</taxon>
        <taxon>Bacillati</taxon>
        <taxon>Cyanobacteriota</taxon>
        <taxon>Cyanophyceae</taxon>
        <taxon>Acaryochloridales</taxon>
        <taxon>Acaryochloridaceae</taxon>
        <taxon>Acaryochloris</taxon>
    </lineage>
</organism>
<dbReference type="Proteomes" id="UP000000268">
    <property type="component" value="Chromosome"/>
</dbReference>
<dbReference type="PANTHER" id="PTHR42850">
    <property type="entry name" value="METALLOPHOSPHOESTERASE"/>
    <property type="match status" value="1"/>
</dbReference>
<evidence type="ECO:0000259" key="1">
    <source>
        <dbReference type="Pfam" id="PF00149"/>
    </source>
</evidence>
<dbReference type="RefSeq" id="WP_012165159.1">
    <property type="nucleotide sequence ID" value="NC_009925.1"/>
</dbReference>